<gene>
    <name evidence="1" type="ORF">L1049_023332</name>
</gene>
<dbReference type="AlphaFoldDB" id="A0AAP0RZ85"/>
<proteinExistence type="predicted"/>
<accession>A0AAP0RZ85</accession>
<dbReference type="EMBL" id="JBBPBK010000005">
    <property type="protein sequence ID" value="KAK9284164.1"/>
    <property type="molecule type" value="Genomic_DNA"/>
</dbReference>
<evidence type="ECO:0000313" key="1">
    <source>
        <dbReference type="EMBL" id="KAK9284164.1"/>
    </source>
</evidence>
<protein>
    <submittedName>
        <fullName evidence="1">Uncharacterized protein</fullName>
    </submittedName>
</protein>
<name>A0AAP0RZ85_LIQFO</name>
<organism evidence="1 2">
    <name type="scientific">Liquidambar formosana</name>
    <name type="common">Formosan gum</name>
    <dbReference type="NCBI Taxonomy" id="63359"/>
    <lineage>
        <taxon>Eukaryota</taxon>
        <taxon>Viridiplantae</taxon>
        <taxon>Streptophyta</taxon>
        <taxon>Embryophyta</taxon>
        <taxon>Tracheophyta</taxon>
        <taxon>Spermatophyta</taxon>
        <taxon>Magnoliopsida</taxon>
        <taxon>eudicotyledons</taxon>
        <taxon>Gunneridae</taxon>
        <taxon>Pentapetalae</taxon>
        <taxon>Saxifragales</taxon>
        <taxon>Altingiaceae</taxon>
        <taxon>Liquidambar</taxon>
    </lineage>
</organism>
<comment type="caution">
    <text evidence="1">The sequence shown here is derived from an EMBL/GenBank/DDBJ whole genome shotgun (WGS) entry which is preliminary data.</text>
</comment>
<evidence type="ECO:0000313" key="2">
    <source>
        <dbReference type="Proteomes" id="UP001415857"/>
    </source>
</evidence>
<dbReference type="Proteomes" id="UP001415857">
    <property type="component" value="Unassembled WGS sequence"/>
</dbReference>
<keyword evidence="2" id="KW-1185">Reference proteome</keyword>
<reference evidence="1 2" key="1">
    <citation type="journal article" date="2024" name="Plant J.">
        <title>Genome sequences and population genomics reveal climatic adaptation and genomic divergence between two closely related sweetgum species.</title>
        <authorList>
            <person name="Xu W.Q."/>
            <person name="Ren C.Q."/>
            <person name="Zhang X.Y."/>
            <person name="Comes H.P."/>
            <person name="Liu X.H."/>
            <person name="Li Y.G."/>
            <person name="Kettle C.J."/>
            <person name="Jalonen R."/>
            <person name="Gaisberger H."/>
            <person name="Ma Y.Z."/>
            <person name="Qiu Y.X."/>
        </authorList>
    </citation>
    <scope>NUCLEOTIDE SEQUENCE [LARGE SCALE GENOMIC DNA]</scope>
    <source>
        <strain evidence="1">Hangzhou</strain>
    </source>
</reference>
<sequence>MLHQRGFEARLASFRYTTVVCLYLFQVIHERFVPSVSGFWRLIEKNSTCYMLKGRVTVVLPVEFFSFDLWVPFRSLDWFLSYFHQSVHYECLQCKCQGRLKDGKQKTLSYHEGEGH</sequence>